<dbReference type="OrthoDB" id="46868at2759"/>
<accession>A0A2R6NTV8</accession>
<keyword evidence="3" id="KW-1185">Reference proteome</keyword>
<protein>
    <submittedName>
        <fullName evidence="2">Uncharacterized protein</fullName>
    </submittedName>
</protein>
<evidence type="ECO:0000313" key="3">
    <source>
        <dbReference type="Proteomes" id="UP000186601"/>
    </source>
</evidence>
<reference evidence="2 3" key="1">
    <citation type="submission" date="2018-02" db="EMBL/GenBank/DDBJ databases">
        <title>Genome sequence of the basidiomycete white-rot fungus Phlebia centrifuga.</title>
        <authorList>
            <person name="Granchi Z."/>
            <person name="Peng M."/>
            <person name="de Vries R.P."/>
            <person name="Hilden K."/>
            <person name="Makela M.R."/>
            <person name="Grigoriev I."/>
            <person name="Riley R."/>
        </authorList>
    </citation>
    <scope>NUCLEOTIDE SEQUENCE [LARGE SCALE GENOMIC DNA]</scope>
    <source>
        <strain evidence="2 3">FBCC195</strain>
    </source>
</reference>
<sequence length="137" mass="15611">MPPLPSTLGENTKLSIESLERRQKDLRDFQIPRLRSCTGPLVTQQQYAAELREDIEAFARQVEAYVAVDDEKGERNRKELRLVVDEFREGLARLRKDTRAALLASKRAIDATASSNRDELLRSSAVRETQDLNEKVA</sequence>
<dbReference type="EMBL" id="MLYV02000838">
    <property type="protein sequence ID" value="PSR76589.1"/>
    <property type="molecule type" value="Genomic_DNA"/>
</dbReference>
<evidence type="ECO:0000313" key="2">
    <source>
        <dbReference type="EMBL" id="PSR76589.1"/>
    </source>
</evidence>
<dbReference type="AlphaFoldDB" id="A0A2R6NTV8"/>
<proteinExistence type="predicted"/>
<comment type="caution">
    <text evidence="2">The sequence shown here is derived from an EMBL/GenBank/DDBJ whole genome shotgun (WGS) entry which is preliminary data.</text>
</comment>
<evidence type="ECO:0000256" key="1">
    <source>
        <dbReference type="SAM" id="MobiDB-lite"/>
    </source>
</evidence>
<organism evidence="2 3">
    <name type="scientific">Hermanssonia centrifuga</name>
    <dbReference type="NCBI Taxonomy" id="98765"/>
    <lineage>
        <taxon>Eukaryota</taxon>
        <taxon>Fungi</taxon>
        <taxon>Dikarya</taxon>
        <taxon>Basidiomycota</taxon>
        <taxon>Agaricomycotina</taxon>
        <taxon>Agaricomycetes</taxon>
        <taxon>Polyporales</taxon>
        <taxon>Meruliaceae</taxon>
        <taxon>Hermanssonia</taxon>
    </lineage>
</organism>
<name>A0A2R6NTV8_9APHY</name>
<feature type="region of interest" description="Disordered" evidence="1">
    <location>
        <begin position="113"/>
        <end position="137"/>
    </location>
</feature>
<dbReference type="Proteomes" id="UP000186601">
    <property type="component" value="Unassembled WGS sequence"/>
</dbReference>
<gene>
    <name evidence="2" type="ORF">PHLCEN_2v8347</name>
</gene>
<dbReference type="STRING" id="98765.A0A2R6NTV8"/>
<feature type="compositionally biased region" description="Basic and acidic residues" evidence="1">
    <location>
        <begin position="128"/>
        <end position="137"/>
    </location>
</feature>